<dbReference type="SUPFAM" id="SSF101801">
    <property type="entry name" value="Surface presentation of antigens (SPOA)"/>
    <property type="match status" value="1"/>
</dbReference>
<dbReference type="Proteomes" id="UP000048984">
    <property type="component" value="Unassembled WGS sequence"/>
</dbReference>
<sequence>MTQAFLPPELGMKLDEAKLWTAILSYAGEPIRLGPANASLTFELAERPAPAGAALIVEGADSAKALISLTSFPFKALFNSDLQPAELFDLPDGLRGAILEGIVAMIAGALPAHRAGALRLAGTGSVGGLSDRPEMKRLRWFAVSLRGLAPEPITFDFGVDPVVLGRALGSGSFAARAAWSDLKTRLTAEVSLALGAIDLPVVEARALRPGDFVVLAETVGRTAVLHAGDLAIDLKAENGRWTVVARRTERRWRAETRSGASRMSDQPTAGGLTVALDFDLGRTTVPIADLESWQPGAIVALDLPAPKEGIEITVRANGEVIGTGDLVRLDDRVAVRLTRLNLSR</sequence>
<feature type="domain" description="Flagellar motor switch protein FliN-like C-terminal" evidence="1">
    <location>
        <begin position="273"/>
        <end position="340"/>
    </location>
</feature>
<dbReference type="EMBL" id="LJYW01000001">
    <property type="protein sequence ID" value="KPL52128.1"/>
    <property type="molecule type" value="Genomic_DNA"/>
</dbReference>
<evidence type="ECO:0000313" key="3">
    <source>
        <dbReference type="Proteomes" id="UP000048984"/>
    </source>
</evidence>
<dbReference type="InterPro" id="IPR001543">
    <property type="entry name" value="FliN-like_C"/>
</dbReference>
<protein>
    <recommendedName>
        <fullName evidence="1">Flagellar motor switch protein FliN-like C-terminal domain-containing protein</fullName>
    </recommendedName>
</protein>
<dbReference type="RefSeq" id="WP_054358291.1">
    <property type="nucleotide sequence ID" value="NZ_LJYW01000001.1"/>
</dbReference>
<reference evidence="2 3" key="2">
    <citation type="submission" date="2015-10" db="EMBL/GenBank/DDBJ databases">
        <title>Draft Genome Sequence of Prosthecomicrobium hirschii ATCC 27832.</title>
        <authorList>
            <person name="Daniel J."/>
            <person name="Givan S.A."/>
            <person name="Brun Y.V."/>
            <person name="Brown P.J."/>
        </authorList>
    </citation>
    <scope>NUCLEOTIDE SEQUENCE [LARGE SCALE GENOMIC DNA]</scope>
    <source>
        <strain evidence="2 3">16</strain>
    </source>
</reference>
<dbReference type="Gene3D" id="2.30.330.10">
    <property type="entry name" value="SpoA-like"/>
    <property type="match status" value="1"/>
</dbReference>
<dbReference type="AlphaFoldDB" id="A0A0P6W458"/>
<proteinExistence type="predicted"/>
<organism evidence="2 3">
    <name type="scientific">Prosthecodimorpha hirschii</name>
    <dbReference type="NCBI Taxonomy" id="665126"/>
    <lineage>
        <taxon>Bacteria</taxon>
        <taxon>Pseudomonadati</taxon>
        <taxon>Pseudomonadota</taxon>
        <taxon>Alphaproteobacteria</taxon>
        <taxon>Hyphomicrobiales</taxon>
        <taxon>Ancalomicrobiaceae</taxon>
        <taxon>Prosthecodimorpha</taxon>
    </lineage>
</organism>
<comment type="caution">
    <text evidence="2">The sequence shown here is derived from an EMBL/GenBank/DDBJ whole genome shotgun (WGS) entry which is preliminary data.</text>
</comment>
<dbReference type="Pfam" id="PF01052">
    <property type="entry name" value="FliMN_C"/>
    <property type="match status" value="1"/>
</dbReference>
<accession>A0A0P6W458</accession>
<evidence type="ECO:0000259" key="1">
    <source>
        <dbReference type="Pfam" id="PF01052"/>
    </source>
</evidence>
<dbReference type="InterPro" id="IPR036429">
    <property type="entry name" value="SpoA-like_sf"/>
</dbReference>
<keyword evidence="3" id="KW-1185">Reference proteome</keyword>
<name>A0A0P6W458_9HYPH</name>
<reference evidence="2 3" key="1">
    <citation type="submission" date="2015-09" db="EMBL/GenBank/DDBJ databases">
        <authorList>
            <person name="Jackson K.R."/>
            <person name="Lunt B.L."/>
            <person name="Fisher J.N.B."/>
            <person name="Gardner A.V."/>
            <person name="Bailey M.E."/>
            <person name="Deus L.M."/>
            <person name="Earl A.S."/>
            <person name="Gibby P.D."/>
            <person name="Hartmann K.A."/>
            <person name="Liu J.E."/>
            <person name="Manci A.M."/>
            <person name="Nielsen D.A."/>
            <person name="Solomon M.B."/>
            <person name="Breakwell D.P."/>
            <person name="Burnett S.H."/>
            <person name="Grose J.H."/>
        </authorList>
    </citation>
    <scope>NUCLEOTIDE SEQUENCE [LARGE SCALE GENOMIC DNA]</scope>
    <source>
        <strain evidence="2 3">16</strain>
    </source>
</reference>
<gene>
    <name evidence="2" type="ORF">ABB55_07720</name>
</gene>
<evidence type="ECO:0000313" key="2">
    <source>
        <dbReference type="EMBL" id="KPL52128.1"/>
    </source>
</evidence>
<dbReference type="STRING" id="665126.ABB55_07720"/>